<organism evidence="3 4">
    <name type="scientific">Streptomyces coryli</name>
    <dbReference type="NCBI Taxonomy" id="1128680"/>
    <lineage>
        <taxon>Bacteria</taxon>
        <taxon>Bacillati</taxon>
        <taxon>Actinomycetota</taxon>
        <taxon>Actinomycetes</taxon>
        <taxon>Kitasatosporales</taxon>
        <taxon>Streptomycetaceae</taxon>
        <taxon>Streptomyces</taxon>
    </lineage>
</organism>
<comment type="similarity">
    <text evidence="1">Belongs to the thioesterase family.</text>
</comment>
<protein>
    <submittedName>
        <fullName evidence="3">Thioesterase</fullName>
    </submittedName>
</protein>
<dbReference type="AlphaFoldDB" id="A0A6G4TUE9"/>
<comment type="caution">
    <text evidence="3">The sequence shown here is derived from an EMBL/GenBank/DDBJ whole genome shotgun (WGS) entry which is preliminary data.</text>
</comment>
<sequence>MHLTAGQQWWAPLTQPLYDRDRLRARLLVLPHSGGGPNRYRELVAGLPEDFEVLGLTLPGRERRLGEPLGAVLDDVIGSLDEIHRNGPPLPTVIFGHSLGAGLGLHLAHALGPQCHALVASAQAPQERVGRRPDGTDDDLLSILERSDANVPPEILEDDEWRATVLRTLRADLRLGIQAAGLTEGIRIAAPITVLCGREDRLIPLDQLTNWRTYTSGPCEVTLFPGGHFALFDAINRQSITGVLEQHLTMAAADAGYRTATA</sequence>
<evidence type="ECO:0000256" key="1">
    <source>
        <dbReference type="ARBA" id="ARBA00007169"/>
    </source>
</evidence>
<dbReference type="InterPro" id="IPR012223">
    <property type="entry name" value="TEII"/>
</dbReference>
<reference evidence="3 4" key="1">
    <citation type="submission" date="2020-02" db="EMBL/GenBank/DDBJ databases">
        <title>Whole-genome analyses of novel actinobacteria.</title>
        <authorList>
            <person name="Sahin N."/>
        </authorList>
    </citation>
    <scope>NUCLEOTIDE SEQUENCE [LARGE SCALE GENOMIC DNA]</scope>
    <source>
        <strain evidence="3 4">A7024</strain>
    </source>
</reference>
<dbReference type="GO" id="GO:0008610">
    <property type="term" value="P:lipid biosynthetic process"/>
    <property type="evidence" value="ECO:0007669"/>
    <property type="project" value="TreeGrafter"/>
</dbReference>
<dbReference type="Gene3D" id="3.40.50.1820">
    <property type="entry name" value="alpha/beta hydrolase"/>
    <property type="match status" value="1"/>
</dbReference>
<evidence type="ECO:0000313" key="3">
    <source>
        <dbReference type="EMBL" id="NGN63433.1"/>
    </source>
</evidence>
<dbReference type="Pfam" id="PF00975">
    <property type="entry name" value="Thioesterase"/>
    <property type="match status" value="1"/>
</dbReference>
<evidence type="ECO:0000313" key="4">
    <source>
        <dbReference type="Proteomes" id="UP000481583"/>
    </source>
</evidence>
<dbReference type="InterPro" id="IPR001031">
    <property type="entry name" value="Thioesterase"/>
</dbReference>
<dbReference type="Proteomes" id="UP000481583">
    <property type="component" value="Unassembled WGS sequence"/>
</dbReference>
<dbReference type="InterPro" id="IPR029058">
    <property type="entry name" value="AB_hydrolase_fold"/>
</dbReference>
<feature type="domain" description="Thioesterase" evidence="2">
    <location>
        <begin position="26"/>
        <end position="233"/>
    </location>
</feature>
<name>A0A6G4TUE9_9ACTN</name>
<dbReference type="PANTHER" id="PTHR11487">
    <property type="entry name" value="THIOESTERASE"/>
    <property type="match status" value="1"/>
</dbReference>
<gene>
    <name evidence="3" type="ORF">G5C51_05885</name>
</gene>
<dbReference type="RefSeq" id="WP_165232794.1">
    <property type="nucleotide sequence ID" value="NZ_JAAKZV010000014.1"/>
</dbReference>
<proteinExistence type="inferred from homology"/>
<accession>A0A6G4TUE9</accession>
<dbReference type="SUPFAM" id="SSF53474">
    <property type="entry name" value="alpha/beta-Hydrolases"/>
    <property type="match status" value="1"/>
</dbReference>
<evidence type="ECO:0000259" key="2">
    <source>
        <dbReference type="Pfam" id="PF00975"/>
    </source>
</evidence>
<dbReference type="EMBL" id="JAAKZV010000014">
    <property type="protein sequence ID" value="NGN63433.1"/>
    <property type="molecule type" value="Genomic_DNA"/>
</dbReference>
<dbReference type="PANTHER" id="PTHR11487:SF0">
    <property type="entry name" value="S-ACYL FATTY ACID SYNTHASE THIOESTERASE, MEDIUM CHAIN"/>
    <property type="match status" value="1"/>
</dbReference>
<keyword evidence="4" id="KW-1185">Reference proteome</keyword>